<sequence length="88" mass="9112">MTSSQLPLGSSRSEAVPFQFVADAERFRSNVTPPARQRPSLSQVASRTLVGLTVVAALAGSLLFGLPAMEAGPATTGHSQQSEASDGR</sequence>
<dbReference type="AlphaFoldDB" id="A0A2S9PSZ3"/>
<reference evidence="3 4" key="1">
    <citation type="submission" date="2018-03" db="EMBL/GenBank/DDBJ databases">
        <title>Novel Streptomyces sp. from soil.</title>
        <authorList>
            <person name="Tan G.Y.A."/>
            <person name="Lee Z.Y."/>
        </authorList>
    </citation>
    <scope>NUCLEOTIDE SEQUENCE [LARGE SCALE GENOMIC DNA]</scope>
    <source>
        <strain evidence="3 4">ST5x</strain>
    </source>
</reference>
<feature type="region of interest" description="Disordered" evidence="1">
    <location>
        <begin position="69"/>
        <end position="88"/>
    </location>
</feature>
<dbReference type="Proteomes" id="UP000239322">
    <property type="component" value="Unassembled WGS sequence"/>
</dbReference>
<feature type="compositionally biased region" description="Polar residues" evidence="1">
    <location>
        <begin position="76"/>
        <end position="88"/>
    </location>
</feature>
<evidence type="ECO:0000256" key="1">
    <source>
        <dbReference type="SAM" id="MobiDB-lite"/>
    </source>
</evidence>
<name>A0A2S9PSZ3_9ACTN</name>
<organism evidence="3 4">
    <name type="scientific">Streptomyces solincola</name>
    <dbReference type="NCBI Taxonomy" id="2100817"/>
    <lineage>
        <taxon>Bacteria</taxon>
        <taxon>Bacillati</taxon>
        <taxon>Actinomycetota</taxon>
        <taxon>Actinomycetes</taxon>
        <taxon>Kitasatosporales</taxon>
        <taxon>Streptomycetaceae</taxon>
        <taxon>Streptomyces</taxon>
    </lineage>
</organism>
<comment type="caution">
    <text evidence="3">The sequence shown here is derived from an EMBL/GenBank/DDBJ whole genome shotgun (WGS) entry which is preliminary data.</text>
</comment>
<dbReference type="RefSeq" id="WP_105870262.1">
    <property type="nucleotide sequence ID" value="NZ_PVLV01000304.1"/>
</dbReference>
<evidence type="ECO:0000313" key="4">
    <source>
        <dbReference type="Proteomes" id="UP000239322"/>
    </source>
</evidence>
<protein>
    <submittedName>
        <fullName evidence="3">Uncharacterized protein</fullName>
    </submittedName>
</protein>
<keyword evidence="2" id="KW-0812">Transmembrane</keyword>
<evidence type="ECO:0000313" key="3">
    <source>
        <dbReference type="EMBL" id="PRH77521.1"/>
    </source>
</evidence>
<keyword evidence="4" id="KW-1185">Reference proteome</keyword>
<feature type="transmembrane region" description="Helical" evidence="2">
    <location>
        <begin position="44"/>
        <end position="66"/>
    </location>
</feature>
<dbReference type="OrthoDB" id="4316681at2"/>
<accession>A0A2S9PSZ3</accession>
<evidence type="ECO:0000256" key="2">
    <source>
        <dbReference type="SAM" id="Phobius"/>
    </source>
</evidence>
<keyword evidence="2" id="KW-0472">Membrane</keyword>
<proteinExistence type="predicted"/>
<keyword evidence="2" id="KW-1133">Transmembrane helix</keyword>
<dbReference type="EMBL" id="PVLV01000304">
    <property type="protein sequence ID" value="PRH77521.1"/>
    <property type="molecule type" value="Genomic_DNA"/>
</dbReference>
<gene>
    <name evidence="3" type="ORF">C6N75_19845</name>
</gene>